<reference evidence="3" key="1">
    <citation type="submission" date="2024-07" db="EMBL/GenBank/DDBJ databases">
        <authorList>
            <person name="Yu S.T."/>
        </authorList>
    </citation>
    <scope>NUCLEOTIDE SEQUENCE</scope>
    <source>
        <strain evidence="3">R39</strain>
    </source>
</reference>
<feature type="domain" description="Carrier" evidence="2">
    <location>
        <begin position="1"/>
        <end position="65"/>
    </location>
</feature>
<dbReference type="Pfam" id="PF00550">
    <property type="entry name" value="PP-binding"/>
    <property type="match status" value="1"/>
</dbReference>
<name>A0AB39QJH8_9ACTN</name>
<protein>
    <submittedName>
        <fullName evidence="3">Acyl carrier protein</fullName>
    </submittedName>
</protein>
<dbReference type="InterPro" id="IPR029058">
    <property type="entry name" value="AB_hydrolase_fold"/>
</dbReference>
<dbReference type="RefSeq" id="WP_369221089.1">
    <property type="nucleotide sequence ID" value="NZ_CP163441.1"/>
</dbReference>
<evidence type="ECO:0000256" key="1">
    <source>
        <dbReference type="SAM" id="MobiDB-lite"/>
    </source>
</evidence>
<proteinExistence type="predicted"/>
<feature type="region of interest" description="Disordered" evidence="1">
    <location>
        <begin position="65"/>
        <end position="85"/>
    </location>
</feature>
<evidence type="ECO:0000313" key="3">
    <source>
        <dbReference type="EMBL" id="XDQ41438.1"/>
    </source>
</evidence>
<accession>A0AB39QJH8</accession>
<dbReference type="SUPFAM" id="SSF47336">
    <property type="entry name" value="ACP-like"/>
    <property type="match status" value="1"/>
</dbReference>
<dbReference type="AlphaFoldDB" id="A0AB39QJH8"/>
<organism evidence="3">
    <name type="scientific">Streptomyces sp. R39</name>
    <dbReference type="NCBI Taxonomy" id="3238631"/>
    <lineage>
        <taxon>Bacteria</taxon>
        <taxon>Bacillati</taxon>
        <taxon>Actinomycetota</taxon>
        <taxon>Actinomycetes</taxon>
        <taxon>Kitasatosporales</taxon>
        <taxon>Streptomycetaceae</taxon>
        <taxon>Streptomyces</taxon>
    </lineage>
</organism>
<dbReference type="PROSITE" id="PS50075">
    <property type="entry name" value="CARRIER"/>
    <property type="match status" value="1"/>
</dbReference>
<dbReference type="EMBL" id="CP163441">
    <property type="protein sequence ID" value="XDQ41438.1"/>
    <property type="molecule type" value="Genomic_DNA"/>
</dbReference>
<sequence length="85" mass="9062">MDADRVRAHGRGSGAAEDTVPGGHSLPVTRLVGRLRGDLGVNLPVPTLFEMPTPAGLAAWLADQTAGPKKARPALRPMRRQEESR</sequence>
<evidence type="ECO:0000259" key="2">
    <source>
        <dbReference type="PROSITE" id="PS50075"/>
    </source>
</evidence>
<gene>
    <name evidence="3" type="ORF">AB5J52_03615</name>
</gene>
<feature type="region of interest" description="Disordered" evidence="1">
    <location>
        <begin position="1"/>
        <end position="27"/>
    </location>
</feature>
<dbReference type="InterPro" id="IPR036736">
    <property type="entry name" value="ACP-like_sf"/>
</dbReference>
<dbReference type="InterPro" id="IPR009081">
    <property type="entry name" value="PP-bd_ACP"/>
</dbReference>
<dbReference type="Gene3D" id="3.40.50.1820">
    <property type="entry name" value="alpha/beta hydrolase"/>
    <property type="match status" value="1"/>
</dbReference>